<feature type="region of interest" description="Disordered" evidence="2">
    <location>
        <begin position="402"/>
        <end position="422"/>
    </location>
</feature>
<feature type="region of interest" description="Disordered" evidence="2">
    <location>
        <begin position="701"/>
        <end position="750"/>
    </location>
</feature>
<feature type="region of interest" description="Disordered" evidence="2">
    <location>
        <begin position="1"/>
        <end position="28"/>
    </location>
</feature>
<feature type="coiled-coil region" evidence="1">
    <location>
        <begin position="613"/>
        <end position="681"/>
    </location>
</feature>
<dbReference type="GeneTree" id="ENSGT00390000017366"/>
<dbReference type="PANTHER" id="PTHR21623">
    <property type="entry name" value="SPERIOLIN-BINDING FACTOR"/>
    <property type="match status" value="1"/>
</dbReference>
<proteinExistence type="predicted"/>
<sequence length="750" mass="84322">MGRKKKKVAESPEEPLNTVQSVESVTSHLSPSNKETIVVTLHGATNLPTCKDGSEPWPYVMVKTTSEDMKNQNAKAVTSVTSKPTTAPIWGDTVKVELQAEDAGREDVILKVMDNKKKEELLSYQIPIKYLRVFHPYHFELVKAAQSGKAEGATDKTHLYTTIVRKGSFFPRYIGNNHTALEVFLRGVNEPLVNNPHPMVVIARVVPNYSDFKVHQVKQDPAFVGLPITRLSFPVSSVMYFDVPRVSQNGCPQLSKPAGPPELPLWNQSFLFQGRDGATNFSEDTALVLEYYSSASMKGSEPWTLSKPLGVSVLPLKSRLYRKMLAGKGVNGLRVEKLPITDTKLKTINGEAPTVDISFQLLSSEKPEDFLTPNSSQVLPILDPKILDEKLGTIRESWSKATVSSSMDSSPSTSQETEIEPQVPKMSHEMEMNNYQRAMQKMAEDILSLRKHASMLEAENRMLRSQLTQEGGEEELDNGNKAQKLVSMKQKLLLSELELKKLRDRVQHLQNELIRKNDREKELLLLHQAQQPQAVLLKRYQDKLQKTKALEETVRHQEKVIEKMERVLEDQLRDRKEPLLNRLPGKPTMAFPALSASGLPPGPTGENLPVDLYSVLLAENARLRAELEKNRHQSAPIILQQQALPDLLASTSDKFNLLAKLERAQSRILSLESQLEDSARRWGREKQNLAIRLQEQEYGLGPPSNSVITDLPNSLAHDKDHRRPSKLDPLMPSLETKLNKPSNSEKESQT</sequence>
<dbReference type="SUPFAM" id="SSF49562">
    <property type="entry name" value="C2 domain (Calcium/lipid-binding domain, CaLB)"/>
    <property type="match status" value="1"/>
</dbReference>
<accession>A0A8C7AYX4</accession>
<feature type="coiled-coil region" evidence="1">
    <location>
        <begin position="485"/>
        <end position="519"/>
    </location>
</feature>
<feature type="coiled-coil region" evidence="1">
    <location>
        <begin position="425"/>
        <end position="452"/>
    </location>
</feature>
<feature type="compositionally biased region" description="Polar residues" evidence="2">
    <location>
        <begin position="17"/>
        <end position="28"/>
    </location>
</feature>
<dbReference type="Pfam" id="PF00168">
    <property type="entry name" value="C2"/>
    <property type="match status" value="1"/>
</dbReference>
<name>A0A8C7AYX4_NEOVI</name>
<dbReference type="InterPro" id="IPR039889">
    <property type="entry name" value="CCD33"/>
</dbReference>
<keyword evidence="5" id="KW-1185">Reference proteome</keyword>
<evidence type="ECO:0000256" key="1">
    <source>
        <dbReference type="SAM" id="Coils"/>
    </source>
</evidence>
<organism evidence="4 5">
    <name type="scientific">Neovison vison</name>
    <name type="common">American mink</name>
    <name type="synonym">Mustela vison</name>
    <dbReference type="NCBI Taxonomy" id="452646"/>
    <lineage>
        <taxon>Eukaryota</taxon>
        <taxon>Metazoa</taxon>
        <taxon>Chordata</taxon>
        <taxon>Craniata</taxon>
        <taxon>Vertebrata</taxon>
        <taxon>Euteleostomi</taxon>
        <taxon>Mammalia</taxon>
        <taxon>Eutheria</taxon>
        <taxon>Laurasiatheria</taxon>
        <taxon>Carnivora</taxon>
        <taxon>Caniformia</taxon>
        <taxon>Musteloidea</taxon>
        <taxon>Mustelidae</taxon>
        <taxon>Mustelinae</taxon>
        <taxon>Neogale</taxon>
    </lineage>
</organism>
<dbReference type="InterPro" id="IPR000008">
    <property type="entry name" value="C2_dom"/>
</dbReference>
<dbReference type="CDD" id="cd00030">
    <property type="entry name" value="C2"/>
    <property type="match status" value="1"/>
</dbReference>
<dbReference type="InterPro" id="IPR035892">
    <property type="entry name" value="C2_domain_sf"/>
</dbReference>
<evidence type="ECO:0000313" key="5">
    <source>
        <dbReference type="Proteomes" id="UP000694425"/>
    </source>
</evidence>
<feature type="compositionally biased region" description="Polar residues" evidence="2">
    <location>
        <begin position="703"/>
        <end position="712"/>
    </location>
</feature>
<evidence type="ECO:0000256" key="2">
    <source>
        <dbReference type="SAM" id="MobiDB-lite"/>
    </source>
</evidence>
<dbReference type="Ensembl" id="ENSNVIT00000018809.1">
    <property type="protein sequence ID" value="ENSNVIP00000016123.1"/>
    <property type="gene ID" value="ENSNVIG00000012614.1"/>
</dbReference>
<dbReference type="AlphaFoldDB" id="A0A8C7AYX4"/>
<evidence type="ECO:0000313" key="4">
    <source>
        <dbReference type="Ensembl" id="ENSNVIP00000016123.1"/>
    </source>
</evidence>
<reference evidence="4" key="2">
    <citation type="submission" date="2025-09" db="UniProtKB">
        <authorList>
            <consortium name="Ensembl"/>
        </authorList>
    </citation>
    <scope>IDENTIFICATION</scope>
</reference>
<feature type="domain" description="C2" evidence="3">
    <location>
        <begin position="11"/>
        <end position="141"/>
    </location>
</feature>
<evidence type="ECO:0000259" key="3">
    <source>
        <dbReference type="PROSITE" id="PS50004"/>
    </source>
</evidence>
<dbReference type="PROSITE" id="PS50004">
    <property type="entry name" value="C2"/>
    <property type="match status" value="1"/>
</dbReference>
<dbReference type="GO" id="GO:0005777">
    <property type="term" value="C:peroxisome"/>
    <property type="evidence" value="ECO:0007669"/>
    <property type="project" value="TreeGrafter"/>
</dbReference>
<dbReference type="Gene3D" id="2.60.40.150">
    <property type="entry name" value="C2 domain"/>
    <property type="match status" value="1"/>
</dbReference>
<protein>
    <submittedName>
        <fullName evidence="4">Coiled-coil domain containing 33</fullName>
    </submittedName>
</protein>
<feature type="coiled-coil region" evidence="1">
    <location>
        <begin position="547"/>
        <end position="574"/>
    </location>
</feature>
<dbReference type="Proteomes" id="UP000694425">
    <property type="component" value="Unplaced"/>
</dbReference>
<keyword evidence="1" id="KW-0175">Coiled coil</keyword>
<feature type="compositionally biased region" description="Low complexity" evidence="2">
    <location>
        <begin position="404"/>
        <end position="414"/>
    </location>
</feature>
<reference evidence="4" key="1">
    <citation type="submission" date="2025-08" db="UniProtKB">
        <authorList>
            <consortium name="Ensembl"/>
        </authorList>
    </citation>
    <scope>IDENTIFICATION</scope>
</reference>
<dbReference type="PANTHER" id="PTHR21623:SF2">
    <property type="entry name" value="COILED-COIL DOMAIN-CONTAINING PROTEIN 33"/>
    <property type="match status" value="1"/>
</dbReference>